<dbReference type="InterPro" id="IPR040198">
    <property type="entry name" value="Fido_containing"/>
</dbReference>
<dbReference type="PROSITE" id="PS51459">
    <property type="entry name" value="FIDO"/>
    <property type="match status" value="1"/>
</dbReference>
<feature type="binding site" evidence="2">
    <location>
        <begin position="6"/>
        <end position="13"/>
    </location>
    <ligand>
        <name>ATP</name>
        <dbReference type="ChEBI" id="CHEBI:30616"/>
    </ligand>
</feature>
<dbReference type="EMBL" id="JSAN01000152">
    <property type="protein sequence ID" value="KIC70699.1"/>
    <property type="molecule type" value="Genomic_DNA"/>
</dbReference>
<dbReference type="PATRIC" id="fig|362787.3.peg.2099"/>
<dbReference type="GO" id="GO:0005524">
    <property type="term" value="F:ATP binding"/>
    <property type="evidence" value="ECO:0007669"/>
    <property type="project" value="UniProtKB-KW"/>
</dbReference>
<dbReference type="PANTHER" id="PTHR13504:SF38">
    <property type="entry name" value="FIDO DOMAIN-CONTAINING PROTEIN"/>
    <property type="match status" value="1"/>
</dbReference>
<evidence type="ECO:0000313" key="5">
    <source>
        <dbReference type="Proteomes" id="UP000031465"/>
    </source>
</evidence>
<dbReference type="PANTHER" id="PTHR13504">
    <property type="entry name" value="FIDO DOMAIN-CONTAINING PROTEIN DDB_G0283145"/>
    <property type="match status" value="1"/>
</dbReference>
<accession>A0A0C1GYN6</accession>
<sequence length="160" mass="19061">MHPFLDGNGRTARLLSTLCLYRSGYDFKKLFTISEYYDRNRQNYYHAIQSVRNNNLDMTCWLEYFSKALETQMHEIQLKASHAMKLDILVLEYKLSKRQKLALDCLLERKENFSIRNYELLCPGINRRSLQRDLSDLIEKKLISQDGIKKASRYKVNRLN</sequence>
<evidence type="ECO:0000256" key="1">
    <source>
        <dbReference type="PIRSR" id="PIRSR640198-1"/>
    </source>
</evidence>
<reference evidence="4 5" key="1">
    <citation type="journal article" date="2014" name="Mol. Biol. Evol.">
        <title>Massive expansion of Ubiquitination-related gene families within the Chlamydiae.</title>
        <authorList>
            <person name="Domman D."/>
            <person name="Collingro A."/>
            <person name="Lagkouvardos I."/>
            <person name="Gehre L."/>
            <person name="Weinmaier T."/>
            <person name="Rattei T."/>
            <person name="Subtil A."/>
            <person name="Horn M."/>
        </authorList>
    </citation>
    <scope>NUCLEOTIDE SEQUENCE [LARGE SCALE GENOMIC DNA]</scope>
    <source>
        <strain evidence="4 5">EI2</strain>
    </source>
</reference>
<proteinExistence type="predicted"/>
<dbReference type="InterPro" id="IPR003812">
    <property type="entry name" value="Fido"/>
</dbReference>
<gene>
    <name evidence="4" type="ORF">DB44_GG00010</name>
</gene>
<evidence type="ECO:0000256" key="2">
    <source>
        <dbReference type="PIRSR" id="PIRSR640198-2"/>
    </source>
</evidence>
<dbReference type="Gene3D" id="1.10.3290.10">
    <property type="entry name" value="Fido-like domain"/>
    <property type="match status" value="1"/>
</dbReference>
<dbReference type="InterPro" id="IPR036597">
    <property type="entry name" value="Fido-like_dom_sf"/>
</dbReference>
<feature type="active site" evidence="1">
    <location>
        <position position="2"/>
    </location>
</feature>
<dbReference type="Proteomes" id="UP000031465">
    <property type="component" value="Unassembled WGS sequence"/>
</dbReference>
<keyword evidence="2" id="KW-0547">Nucleotide-binding</keyword>
<evidence type="ECO:0000313" key="4">
    <source>
        <dbReference type="EMBL" id="KIC70699.1"/>
    </source>
</evidence>
<protein>
    <recommendedName>
        <fullName evidence="3">Fido domain-containing protein</fullName>
    </recommendedName>
</protein>
<keyword evidence="2" id="KW-0067">ATP-binding</keyword>
<comment type="caution">
    <text evidence="4">The sequence shown here is derived from an EMBL/GenBank/DDBJ whole genome shotgun (WGS) entry which is preliminary data.</text>
</comment>
<organism evidence="4 5">
    <name type="scientific">Candidatus Protochlamydia amoebophila</name>
    <dbReference type="NCBI Taxonomy" id="362787"/>
    <lineage>
        <taxon>Bacteria</taxon>
        <taxon>Pseudomonadati</taxon>
        <taxon>Chlamydiota</taxon>
        <taxon>Chlamydiia</taxon>
        <taxon>Parachlamydiales</taxon>
        <taxon>Parachlamydiaceae</taxon>
        <taxon>Candidatus Protochlamydia</taxon>
    </lineage>
</organism>
<feature type="binding site" evidence="2">
    <location>
        <begin position="44"/>
        <end position="45"/>
    </location>
    <ligand>
        <name>ATP</name>
        <dbReference type="ChEBI" id="CHEBI:30616"/>
    </ligand>
</feature>
<evidence type="ECO:0000259" key="3">
    <source>
        <dbReference type="PROSITE" id="PS51459"/>
    </source>
</evidence>
<dbReference type="AlphaFoldDB" id="A0A0C1GYN6"/>
<feature type="binding site" evidence="2">
    <location>
        <position position="54"/>
    </location>
    <ligand>
        <name>ATP</name>
        <dbReference type="ChEBI" id="CHEBI:30616"/>
    </ligand>
</feature>
<dbReference type="SUPFAM" id="SSF140931">
    <property type="entry name" value="Fic-like"/>
    <property type="match status" value="1"/>
</dbReference>
<feature type="domain" description="Fido" evidence="3">
    <location>
        <begin position="1"/>
        <end position="67"/>
    </location>
</feature>
<name>A0A0C1GYN6_9BACT</name>